<proteinExistence type="predicted"/>
<evidence type="ECO:0000313" key="2">
    <source>
        <dbReference type="EMBL" id="KAA6369611.1"/>
    </source>
</evidence>
<protein>
    <submittedName>
        <fullName evidence="2">Uncharacterized protein</fullName>
    </submittedName>
</protein>
<dbReference type="InterPro" id="IPR038765">
    <property type="entry name" value="Papain-like_cys_pep_sf"/>
</dbReference>
<reference evidence="2 3" key="1">
    <citation type="submission" date="2019-03" db="EMBL/GenBank/DDBJ databases">
        <title>Single cell metagenomics reveals metabolic interactions within the superorganism composed of flagellate Streblomastix strix and complex community of Bacteroidetes bacteria on its surface.</title>
        <authorList>
            <person name="Treitli S.C."/>
            <person name="Kolisko M."/>
            <person name="Husnik F."/>
            <person name="Keeling P."/>
            <person name="Hampl V."/>
        </authorList>
    </citation>
    <scope>NUCLEOTIDE SEQUENCE [LARGE SCALE GENOMIC DNA]</scope>
    <source>
        <strain evidence="2">ST1C</strain>
    </source>
</reference>
<accession>A0A5J4UHP4</accession>
<feature type="non-terminal residue" evidence="2">
    <location>
        <position position="579"/>
    </location>
</feature>
<dbReference type="Proteomes" id="UP000324800">
    <property type="component" value="Unassembled WGS sequence"/>
</dbReference>
<name>A0A5J4UHP4_9EUKA</name>
<keyword evidence="1" id="KW-0732">Signal</keyword>
<dbReference type="AlphaFoldDB" id="A0A5J4UHP4"/>
<gene>
    <name evidence="2" type="ORF">EZS28_034862</name>
</gene>
<evidence type="ECO:0000313" key="3">
    <source>
        <dbReference type="Proteomes" id="UP000324800"/>
    </source>
</evidence>
<feature type="signal peptide" evidence="1">
    <location>
        <begin position="1"/>
        <end position="20"/>
    </location>
</feature>
<evidence type="ECO:0000256" key="1">
    <source>
        <dbReference type="SAM" id="SignalP"/>
    </source>
</evidence>
<dbReference type="Gene3D" id="3.90.70.10">
    <property type="entry name" value="Cysteine proteinases"/>
    <property type="match status" value="1"/>
</dbReference>
<comment type="caution">
    <text evidence="2">The sequence shown here is derived from an EMBL/GenBank/DDBJ whole genome shotgun (WGS) entry which is preliminary data.</text>
</comment>
<feature type="chain" id="PRO_5023943386" evidence="1">
    <location>
        <begin position="21"/>
        <end position="579"/>
    </location>
</feature>
<dbReference type="SUPFAM" id="SSF54001">
    <property type="entry name" value="Cysteine proteinases"/>
    <property type="match status" value="1"/>
</dbReference>
<dbReference type="EMBL" id="SNRW01016195">
    <property type="protein sequence ID" value="KAA6369611.1"/>
    <property type="molecule type" value="Genomic_DNA"/>
</dbReference>
<sequence length="579" mass="66850">MFNKILFVFAFSALVVGKEAIEVYEKDLPKHNPDIVQIRRYAGMNKEGVQRSSYECDMEEIYSYFDLKNDQTPSETYMAISEENITGLKIGKEKSLDEITESFKCSGISSHRTKQDLIAYYANFIDKIDILPSLTYQVSNGPKFQWGKTYIGDVLYKYKETLNGNCFNGFYDFWDSVYHNGVVDQSCIPEDFPNIPGYDYKYQGPRPEGTPPRVEKCVDGGEFNPKYKGYGTGFFYDANITTLKEAISKYGPVLVSIGHYAKEDINQADGFIHYNKGISNQLFIGWDTEGFITIVTETEKYGKVKEEISFTGRVKFYEYNEQSGYYDIEVEKEYDNLFIDIAEFFTQTEEIVYKQDEEQQESIPEMDEADLPWVKQYTHNPDIVTIIKSETYDDEGVPIYTEKCKYNSIDVEVDLTDVETADTYEAIPVDKILDLKASRDLTKEDIAEYDKCKNLKYVRNTADLLAYIAYFVDQSDIYTSLTYLFSNGPKYQWRRTNIDGTDYNVKVVEDYNCLGDTGQIMINEQYFTTVFNKGIVDENCIPNNFSKIPRYDYQPGQGTAPMFPDTCVNSELEFDPKLK</sequence>
<organism evidence="2 3">
    <name type="scientific">Streblomastix strix</name>
    <dbReference type="NCBI Taxonomy" id="222440"/>
    <lineage>
        <taxon>Eukaryota</taxon>
        <taxon>Metamonada</taxon>
        <taxon>Preaxostyla</taxon>
        <taxon>Oxymonadida</taxon>
        <taxon>Streblomastigidae</taxon>
        <taxon>Streblomastix</taxon>
    </lineage>
</organism>